<dbReference type="GO" id="GO:0016020">
    <property type="term" value="C:membrane"/>
    <property type="evidence" value="ECO:0007669"/>
    <property type="project" value="UniProtKB-SubCell"/>
</dbReference>
<feature type="transmembrane region" description="Helical" evidence="7">
    <location>
        <begin position="31"/>
        <end position="53"/>
    </location>
</feature>
<gene>
    <name evidence="9" type="primary">MFSD6L</name>
    <name evidence="9" type="ORF">Y1Q_0013375</name>
</gene>
<sequence length="497" mass="53902">MSSPRPAGGGGGRQHVAEATSTNQQWDVHKALAVAGVFHFLHGAGNACVAPFLSLYCRQLGLPAPLVGIVMGIKHLVSCLWAPLASYLAKSRGKRKVLIAASLLGSVGAGLLLTLVPPLSQEALYRYCNVSHASPGATADVGTSNASGDAALGTGVQPAVSKAAFQESIGFTDLLEEKNGRAGKDDKSADPHVSGAPGMTASVQLKQVAQELDTPPSSETRFNQPDQGTSSPGSRFLKVNDNPEENFPMSGSSELSLFQTNPRPVVETPYVFENLSGHWEDTQDVNLELLPVNFPDRKHQVFLMVLGAVVFWELLAAPLEWTVDDSLYEYLDFVDATDRYGNLWIWSYLGASGGACSISILVDQLNCFLNTEVSRLAVHFYGYALLITLTLLVSIFFPIHVSRKTEHVNKTVKALNLIGSDGRTILSAVTVFLTGVIGSTLPRQKKINYSRLLAADPSDVSDSDEERERDWLVKAMKDEHFSRNWFYVHCPSPSEEK</sequence>
<evidence type="ECO:0000256" key="2">
    <source>
        <dbReference type="ARBA" id="ARBA00005241"/>
    </source>
</evidence>
<dbReference type="InterPro" id="IPR036259">
    <property type="entry name" value="MFS_trans_sf"/>
</dbReference>
<name>A0A151NWK5_ALLMI</name>
<feature type="domain" description="Major facilitator superfamily associated" evidence="8">
    <location>
        <begin position="37"/>
        <end position="408"/>
    </location>
</feature>
<feature type="transmembrane region" description="Helical" evidence="7">
    <location>
        <begin position="422"/>
        <end position="441"/>
    </location>
</feature>
<dbReference type="Gene3D" id="1.20.1250.20">
    <property type="entry name" value="MFS general substrate transporter like domains"/>
    <property type="match status" value="1"/>
</dbReference>
<evidence type="ECO:0000259" key="8">
    <source>
        <dbReference type="Pfam" id="PF12832"/>
    </source>
</evidence>
<dbReference type="Proteomes" id="UP000050525">
    <property type="component" value="Unassembled WGS sequence"/>
</dbReference>
<protein>
    <submittedName>
        <fullName evidence="9">Major facilitator superfamily domain-containing protein 6-like</fullName>
    </submittedName>
</protein>
<evidence type="ECO:0000256" key="5">
    <source>
        <dbReference type="ARBA" id="ARBA00023136"/>
    </source>
</evidence>
<dbReference type="InterPro" id="IPR051717">
    <property type="entry name" value="MFS_MFSD6"/>
</dbReference>
<reference evidence="9 10" key="1">
    <citation type="journal article" date="2012" name="Genome Biol.">
        <title>Sequencing three crocodilian genomes to illuminate the evolution of archosaurs and amniotes.</title>
        <authorList>
            <person name="St John J.A."/>
            <person name="Braun E.L."/>
            <person name="Isberg S.R."/>
            <person name="Miles L.G."/>
            <person name="Chong A.Y."/>
            <person name="Gongora J."/>
            <person name="Dalzell P."/>
            <person name="Moran C."/>
            <person name="Bed'hom B."/>
            <person name="Abzhanov A."/>
            <person name="Burgess S.C."/>
            <person name="Cooksey A.M."/>
            <person name="Castoe T.A."/>
            <person name="Crawford N.G."/>
            <person name="Densmore L.D."/>
            <person name="Drew J.C."/>
            <person name="Edwards S.V."/>
            <person name="Faircloth B.C."/>
            <person name="Fujita M.K."/>
            <person name="Greenwold M.J."/>
            <person name="Hoffmann F.G."/>
            <person name="Howard J.M."/>
            <person name="Iguchi T."/>
            <person name="Janes D.E."/>
            <person name="Khan S.Y."/>
            <person name="Kohno S."/>
            <person name="de Koning A.J."/>
            <person name="Lance S.L."/>
            <person name="McCarthy F.M."/>
            <person name="McCormack J.E."/>
            <person name="Merchant M.E."/>
            <person name="Peterson D.G."/>
            <person name="Pollock D.D."/>
            <person name="Pourmand N."/>
            <person name="Raney B.J."/>
            <person name="Roessler K.A."/>
            <person name="Sanford J.R."/>
            <person name="Sawyer R.H."/>
            <person name="Schmidt C.J."/>
            <person name="Triplett E.W."/>
            <person name="Tuberville T.D."/>
            <person name="Venegas-Anaya M."/>
            <person name="Howard J.T."/>
            <person name="Jarvis E.D."/>
            <person name="Guillette L.J.Jr."/>
            <person name="Glenn T.C."/>
            <person name="Green R.E."/>
            <person name="Ray D.A."/>
        </authorList>
    </citation>
    <scope>NUCLEOTIDE SEQUENCE [LARGE SCALE GENOMIC DNA]</scope>
    <source>
        <strain evidence="9">KSC_2009_1</strain>
    </source>
</reference>
<evidence type="ECO:0000256" key="6">
    <source>
        <dbReference type="SAM" id="MobiDB-lite"/>
    </source>
</evidence>
<organism evidence="9 10">
    <name type="scientific">Alligator mississippiensis</name>
    <name type="common">American alligator</name>
    <dbReference type="NCBI Taxonomy" id="8496"/>
    <lineage>
        <taxon>Eukaryota</taxon>
        <taxon>Metazoa</taxon>
        <taxon>Chordata</taxon>
        <taxon>Craniata</taxon>
        <taxon>Vertebrata</taxon>
        <taxon>Euteleostomi</taxon>
        <taxon>Archelosauria</taxon>
        <taxon>Archosauria</taxon>
        <taxon>Crocodylia</taxon>
        <taxon>Alligatoridae</taxon>
        <taxon>Alligatorinae</taxon>
        <taxon>Alligator</taxon>
    </lineage>
</organism>
<dbReference type="STRING" id="8496.A0A151NWK5"/>
<evidence type="ECO:0000256" key="4">
    <source>
        <dbReference type="ARBA" id="ARBA00022989"/>
    </source>
</evidence>
<keyword evidence="4 7" id="KW-1133">Transmembrane helix</keyword>
<dbReference type="Pfam" id="PF12832">
    <property type="entry name" value="MFS_1_like"/>
    <property type="match status" value="1"/>
</dbReference>
<feature type="transmembrane region" description="Helical" evidence="7">
    <location>
        <begin position="343"/>
        <end position="362"/>
    </location>
</feature>
<evidence type="ECO:0000256" key="7">
    <source>
        <dbReference type="SAM" id="Phobius"/>
    </source>
</evidence>
<keyword evidence="5 7" id="KW-0472">Membrane</keyword>
<feature type="transmembrane region" description="Helical" evidence="7">
    <location>
        <begin position="301"/>
        <end position="323"/>
    </location>
</feature>
<proteinExistence type="inferred from homology"/>
<comment type="similarity">
    <text evidence="2">Belongs to the major facilitator superfamily. MFSD6 family.</text>
</comment>
<dbReference type="PANTHER" id="PTHR16172:SF41">
    <property type="entry name" value="MAJOR FACILITATOR SUPERFAMILY DOMAIN-CONTAINING PROTEIN 6-LIKE"/>
    <property type="match status" value="1"/>
</dbReference>
<keyword evidence="3 7" id="KW-0812">Transmembrane</keyword>
<accession>A0A151NWK5</accession>
<comment type="subcellular location">
    <subcellularLocation>
        <location evidence="1">Membrane</location>
        <topology evidence="1">Multi-pass membrane protein</topology>
    </subcellularLocation>
</comment>
<dbReference type="AlphaFoldDB" id="A0A151NWK5"/>
<dbReference type="SUPFAM" id="SSF103473">
    <property type="entry name" value="MFS general substrate transporter"/>
    <property type="match status" value="1"/>
</dbReference>
<comment type="caution">
    <text evidence="9">The sequence shown here is derived from an EMBL/GenBank/DDBJ whole genome shotgun (WGS) entry which is preliminary data.</text>
</comment>
<feature type="transmembrane region" description="Helical" evidence="7">
    <location>
        <begin position="383"/>
        <end position="402"/>
    </location>
</feature>
<evidence type="ECO:0000313" key="9">
    <source>
        <dbReference type="EMBL" id="KYO40805.1"/>
    </source>
</evidence>
<feature type="compositionally biased region" description="Polar residues" evidence="6">
    <location>
        <begin position="215"/>
        <end position="233"/>
    </location>
</feature>
<keyword evidence="10" id="KW-1185">Reference proteome</keyword>
<dbReference type="eggNOG" id="KOG3762">
    <property type="taxonomic scope" value="Eukaryota"/>
</dbReference>
<evidence type="ECO:0000313" key="10">
    <source>
        <dbReference type="Proteomes" id="UP000050525"/>
    </source>
</evidence>
<evidence type="ECO:0000256" key="1">
    <source>
        <dbReference type="ARBA" id="ARBA00004141"/>
    </source>
</evidence>
<dbReference type="PANTHER" id="PTHR16172">
    <property type="entry name" value="MAJOR FACILITATOR SUPERFAMILY DOMAIN-CONTAINING PROTEIN 6-LIKE"/>
    <property type="match status" value="1"/>
</dbReference>
<feature type="region of interest" description="Disordered" evidence="6">
    <location>
        <begin position="210"/>
        <end position="254"/>
    </location>
</feature>
<dbReference type="InterPro" id="IPR024989">
    <property type="entry name" value="MFS_assoc_dom"/>
</dbReference>
<evidence type="ECO:0000256" key="3">
    <source>
        <dbReference type="ARBA" id="ARBA00022692"/>
    </source>
</evidence>
<feature type="transmembrane region" description="Helical" evidence="7">
    <location>
        <begin position="65"/>
        <end position="85"/>
    </location>
</feature>
<feature type="transmembrane region" description="Helical" evidence="7">
    <location>
        <begin position="97"/>
        <end position="116"/>
    </location>
</feature>
<dbReference type="EMBL" id="AKHW03001857">
    <property type="protein sequence ID" value="KYO40805.1"/>
    <property type="molecule type" value="Genomic_DNA"/>
</dbReference>